<dbReference type="GO" id="GO:0008973">
    <property type="term" value="F:phosphopentomutase activity"/>
    <property type="evidence" value="ECO:0007669"/>
    <property type="project" value="TreeGrafter"/>
</dbReference>
<protein>
    <submittedName>
        <fullName evidence="12">Putative phosphotransferase</fullName>
    </submittedName>
</protein>
<dbReference type="InterPro" id="IPR005843">
    <property type="entry name" value="A-D-PHexomutase_C"/>
</dbReference>
<reference evidence="12 13" key="1">
    <citation type="submission" date="2012-02" db="EMBL/GenBank/DDBJ databases">
        <title>Complete genome sequence of Caldilinea aerophila DSM 14535 (= NBRC 102666).</title>
        <authorList>
            <person name="Oguchi A."/>
            <person name="Hosoyama A."/>
            <person name="Sekine M."/>
            <person name="Fukai R."/>
            <person name="Kato Y."/>
            <person name="Nakamura S."/>
            <person name="Hanada S."/>
            <person name="Yamazaki S."/>
            <person name="Fujita N."/>
        </authorList>
    </citation>
    <scope>NUCLEOTIDE SEQUENCE [LARGE SCALE GENOMIC DNA]</scope>
    <source>
        <strain evidence="13">DSM 14535 / JCM 11387 / NBRC 104270 / STL-6-O1</strain>
    </source>
</reference>
<dbReference type="Pfam" id="PF02878">
    <property type="entry name" value="PGM_PMM_I"/>
    <property type="match status" value="1"/>
</dbReference>
<keyword evidence="13" id="KW-1185">Reference proteome</keyword>
<evidence type="ECO:0000256" key="3">
    <source>
        <dbReference type="ARBA" id="ARBA00022553"/>
    </source>
</evidence>
<dbReference type="PRINTS" id="PR00509">
    <property type="entry name" value="PGMPMM"/>
</dbReference>
<keyword evidence="4 7" id="KW-0479">Metal-binding</keyword>
<keyword evidence="12" id="KW-0808">Transferase</keyword>
<evidence type="ECO:0000256" key="2">
    <source>
        <dbReference type="ARBA" id="ARBA00010231"/>
    </source>
</evidence>
<feature type="domain" description="Alpha-D-phosphohexomutase alpha/beta/alpha" evidence="9">
    <location>
        <begin position="29"/>
        <end position="169"/>
    </location>
</feature>
<dbReference type="Pfam" id="PF00408">
    <property type="entry name" value="PGM_PMM_IV"/>
    <property type="match status" value="1"/>
</dbReference>
<keyword evidence="3" id="KW-0597">Phosphoprotein</keyword>
<evidence type="ECO:0000259" key="10">
    <source>
        <dbReference type="Pfam" id="PF02879"/>
    </source>
</evidence>
<evidence type="ECO:0000256" key="5">
    <source>
        <dbReference type="ARBA" id="ARBA00022842"/>
    </source>
</evidence>
<dbReference type="Pfam" id="PF02879">
    <property type="entry name" value="PGM_PMM_II"/>
    <property type="match status" value="1"/>
</dbReference>
<evidence type="ECO:0000259" key="9">
    <source>
        <dbReference type="Pfam" id="PF02878"/>
    </source>
</evidence>
<dbReference type="EMBL" id="AP012337">
    <property type="protein sequence ID" value="BAL99461.1"/>
    <property type="molecule type" value="Genomic_DNA"/>
</dbReference>
<comment type="similarity">
    <text evidence="2 7">Belongs to the phosphohexose mutase family.</text>
</comment>
<proteinExistence type="inferred from homology"/>
<dbReference type="InterPro" id="IPR016055">
    <property type="entry name" value="A-D-PHexomutase_a/b/a-I/II/III"/>
</dbReference>
<feature type="domain" description="Alpha-D-phosphohexomutase alpha/beta/alpha" evidence="10">
    <location>
        <begin position="199"/>
        <end position="299"/>
    </location>
</feature>
<dbReference type="OrthoDB" id="9806956at2"/>
<evidence type="ECO:0000313" key="13">
    <source>
        <dbReference type="Proteomes" id="UP000007880"/>
    </source>
</evidence>
<evidence type="ECO:0000313" key="12">
    <source>
        <dbReference type="EMBL" id="BAL99461.1"/>
    </source>
</evidence>
<dbReference type="SUPFAM" id="SSF55957">
    <property type="entry name" value="Phosphoglucomutase, C-terminal domain"/>
    <property type="match status" value="1"/>
</dbReference>
<keyword evidence="6" id="KW-0413">Isomerase</keyword>
<dbReference type="AlphaFoldDB" id="I0I2H4"/>
<accession>I0I2H4</accession>
<evidence type="ECO:0000256" key="7">
    <source>
        <dbReference type="RuleBase" id="RU004326"/>
    </source>
</evidence>
<evidence type="ECO:0000256" key="1">
    <source>
        <dbReference type="ARBA" id="ARBA00001946"/>
    </source>
</evidence>
<comment type="cofactor">
    <cofactor evidence="1">
        <name>Mg(2+)</name>
        <dbReference type="ChEBI" id="CHEBI:18420"/>
    </cofactor>
</comment>
<dbReference type="GO" id="GO:0006166">
    <property type="term" value="P:purine ribonucleoside salvage"/>
    <property type="evidence" value="ECO:0007669"/>
    <property type="project" value="TreeGrafter"/>
</dbReference>
<dbReference type="Gene3D" id="3.30.310.50">
    <property type="entry name" value="Alpha-D-phosphohexomutase, C-terminal domain"/>
    <property type="match status" value="1"/>
</dbReference>
<dbReference type="PANTHER" id="PTHR45745:SF1">
    <property type="entry name" value="PHOSPHOGLUCOMUTASE 2B-RELATED"/>
    <property type="match status" value="1"/>
</dbReference>
<dbReference type="InterPro" id="IPR005846">
    <property type="entry name" value="A-D-PHexomutase_a/b/a-III"/>
</dbReference>
<name>I0I2H4_CALAS</name>
<evidence type="ECO:0000256" key="4">
    <source>
        <dbReference type="ARBA" id="ARBA00022723"/>
    </source>
</evidence>
<dbReference type="GO" id="GO:0000287">
    <property type="term" value="F:magnesium ion binding"/>
    <property type="evidence" value="ECO:0007669"/>
    <property type="project" value="InterPro"/>
</dbReference>
<gene>
    <name evidence="12" type="ordered locus">CLDAP_14220</name>
</gene>
<feature type="domain" description="Alpha-D-phosphohexomutase alpha/beta/alpha" evidence="11">
    <location>
        <begin position="304"/>
        <end position="413"/>
    </location>
</feature>
<dbReference type="HOGENOM" id="CLU_016950_7_1_0"/>
<feature type="domain" description="Alpha-D-phosphohexomutase C-terminal" evidence="8">
    <location>
        <begin position="458"/>
        <end position="501"/>
    </location>
</feature>
<evidence type="ECO:0000259" key="11">
    <source>
        <dbReference type="Pfam" id="PF02880"/>
    </source>
</evidence>
<dbReference type="InterPro" id="IPR005844">
    <property type="entry name" value="A-D-PHexomutase_a/b/a-I"/>
</dbReference>
<dbReference type="Pfam" id="PF02880">
    <property type="entry name" value="PGM_PMM_III"/>
    <property type="match status" value="1"/>
</dbReference>
<dbReference type="KEGG" id="cap:CLDAP_14220"/>
<dbReference type="Proteomes" id="UP000007880">
    <property type="component" value="Chromosome"/>
</dbReference>
<dbReference type="InterPro" id="IPR036900">
    <property type="entry name" value="A-D-PHexomutase_C_sf"/>
</dbReference>
<dbReference type="InterPro" id="IPR005841">
    <property type="entry name" value="Alpha-D-phosphohexomutase_SF"/>
</dbReference>
<dbReference type="PROSITE" id="PS00710">
    <property type="entry name" value="PGM_PMM"/>
    <property type="match status" value="1"/>
</dbReference>
<evidence type="ECO:0000259" key="8">
    <source>
        <dbReference type="Pfam" id="PF00408"/>
    </source>
</evidence>
<dbReference type="InterPro" id="IPR016066">
    <property type="entry name" value="A-D-PHexomutase_CS"/>
</dbReference>
<dbReference type="SUPFAM" id="SSF53738">
    <property type="entry name" value="Phosphoglucomutase, first 3 domains"/>
    <property type="match status" value="2"/>
</dbReference>
<dbReference type="PANTHER" id="PTHR45745">
    <property type="entry name" value="PHOSPHOMANNOMUTASE 45A"/>
    <property type="match status" value="1"/>
</dbReference>
<dbReference type="Gene3D" id="3.40.120.10">
    <property type="entry name" value="Alpha-D-Glucose-1,6-Bisphosphate, subunit A, domain 3"/>
    <property type="match status" value="3"/>
</dbReference>
<dbReference type="CDD" id="cd05800">
    <property type="entry name" value="PGM_like2"/>
    <property type="match status" value="1"/>
</dbReference>
<dbReference type="InterPro" id="IPR005845">
    <property type="entry name" value="A-D-PHexomutase_a/b/a-II"/>
</dbReference>
<dbReference type="GO" id="GO:0005975">
    <property type="term" value="P:carbohydrate metabolic process"/>
    <property type="evidence" value="ECO:0007669"/>
    <property type="project" value="InterPro"/>
</dbReference>
<evidence type="ECO:0000256" key="6">
    <source>
        <dbReference type="ARBA" id="ARBA00023235"/>
    </source>
</evidence>
<dbReference type="PATRIC" id="fig|926550.5.peg.1500"/>
<dbReference type="STRING" id="926550.CLDAP_14220"/>
<organism evidence="12 13">
    <name type="scientific">Caldilinea aerophila (strain DSM 14535 / JCM 11387 / NBRC 104270 / STL-6-O1)</name>
    <dbReference type="NCBI Taxonomy" id="926550"/>
    <lineage>
        <taxon>Bacteria</taxon>
        <taxon>Bacillati</taxon>
        <taxon>Chloroflexota</taxon>
        <taxon>Caldilineae</taxon>
        <taxon>Caldilineales</taxon>
        <taxon>Caldilineaceae</taxon>
        <taxon>Caldilinea</taxon>
    </lineage>
</organism>
<dbReference type="eggNOG" id="COG1109">
    <property type="taxonomic scope" value="Bacteria"/>
</dbReference>
<keyword evidence="5 7" id="KW-0460">Magnesium</keyword>
<dbReference type="GO" id="GO:0016740">
    <property type="term" value="F:transferase activity"/>
    <property type="evidence" value="ECO:0007669"/>
    <property type="project" value="UniProtKB-KW"/>
</dbReference>
<sequence length="517" mass="56705">MSSITLELFPYNSAGLFKAQEEESMMSIHFGTDGWRAVISEEFTFENVRKVAQAIAEKTLADVELRTQANGAAPHRRPSLVVGFDTRFLSDRYAMAVAEVLAANGIHVWLTHGDSPTPVTSFAIVDKQADGGVMITASHNPPRYNGIKLKAAFGGSASPADCKDVERRIVAANGAAPKRMEFEEAIHAGLITRFDPFPAYAAHVRTLIDFDKIAAANLSVVVDAMYGAGRLYLARLLREAGCQVRELRNEMNPGFNGIHPEPIARHLEPLIEVMRSGEYHLGLATDGDADRIGAVDVTGQFIDPHCIMALATEHLVRYRNLRGCIVKTVSTTQMLNRLAARYHLPVYETPVGFHYITEYMLRETVLIGGEESGGISIQGHIPEGDGLLMGLLLAEIVAVQRRSLGELIHELMAAEDVGIFRYGRIDQPVRPFKKAELVARLMADAPQRLAGEHIAHISDRDGVKYILADDSWLLIRPSGTEPVLRIYAEGHTDDQVKALLKEGIALAEREIVAMAAS</sequence>